<accession>A0ABY8N6H7</accession>
<keyword evidence="3" id="KW-1185">Reference proteome</keyword>
<sequence length="428" mass="46980">MKKTISIVFLFLLTISSFAQQEKGITGFENWLSPWTDFKPIKTEYNEPNQILSGTISTNAKLLKKHTYLLLGKVYVTNNASLTIEPGTVIIGDYESKGALIITKGASLIADGSQTDPIVFTSNRSVKKSGDWGGVIILGDAPINRLGGVASVNLDSNGVLTSFGGNNSSSNSGILRYVRIEFAGAKSKEYGEFNGLLLAGVGSKTILENIMVSYATGDSFEVLGGEVTLKKAISYRCSKDDFKFNYGAQSILDNSIAIRSPFLTNNLGSRCLHAVSYDKRDEVDFSKKMTKVLATNITLVNNSQDIRNDVNTGLVREAIYVGENTSIELNKSVISGFNPAVILQNTIAINDENLNKIKFKEMYFNLCKGNIFIENNSNNEDLENWYGNAAFFNVYSNGQYKDTFIDSANEKTPDFRLSIDKITASKND</sequence>
<keyword evidence="1" id="KW-0732">Signal</keyword>
<reference evidence="2 3" key="2">
    <citation type="submission" date="2023-06" db="EMBL/GenBank/DDBJ databases">
        <title>Complete Genome Sequence of Flavobacterium keumense K3R-10.</title>
        <authorList>
            <person name="Jeong H."/>
            <person name="Jhang S.Y."/>
            <person name="Kim J.N."/>
        </authorList>
    </citation>
    <scope>NUCLEOTIDE SEQUENCE [LARGE SCALE GENOMIC DNA]</scope>
    <source>
        <strain evidence="2 3">K3R-10</strain>
    </source>
</reference>
<reference evidence="2 3" key="1">
    <citation type="submission" date="2022-02" db="EMBL/GenBank/DDBJ databases">
        <authorList>
            <person name="Cha I.-T."/>
            <person name="Lee K.-E."/>
            <person name="Park S.-J."/>
        </authorList>
    </citation>
    <scope>NUCLEOTIDE SEQUENCE [LARGE SCALE GENOMIC DNA]</scope>
    <source>
        <strain evidence="2 3">K3R-10</strain>
    </source>
</reference>
<feature type="chain" id="PRO_5046566221" evidence="1">
    <location>
        <begin position="20"/>
        <end position="428"/>
    </location>
</feature>
<dbReference type="PANTHER" id="PTHR41339">
    <property type="entry name" value="LIPL48"/>
    <property type="match status" value="1"/>
</dbReference>
<dbReference type="Proteomes" id="UP001232117">
    <property type="component" value="Chromosome"/>
</dbReference>
<proteinExistence type="predicted"/>
<feature type="signal peptide" evidence="1">
    <location>
        <begin position="1"/>
        <end position="19"/>
    </location>
</feature>
<evidence type="ECO:0000256" key="1">
    <source>
        <dbReference type="SAM" id="SignalP"/>
    </source>
</evidence>
<gene>
    <name evidence="2" type="ORF">MG292_03190</name>
</gene>
<dbReference type="PANTHER" id="PTHR41339:SF1">
    <property type="entry name" value="SECRETED PROTEIN"/>
    <property type="match status" value="1"/>
</dbReference>
<evidence type="ECO:0000313" key="3">
    <source>
        <dbReference type="Proteomes" id="UP001232117"/>
    </source>
</evidence>
<dbReference type="RefSeq" id="WP_264534141.1">
    <property type="nucleotide sequence ID" value="NZ_CP092332.1"/>
</dbReference>
<protein>
    <submittedName>
        <fullName evidence="2">Uncharacterized protein</fullName>
    </submittedName>
</protein>
<name>A0ABY8N6H7_9FLAO</name>
<evidence type="ECO:0000313" key="2">
    <source>
        <dbReference type="EMBL" id="WGK95250.1"/>
    </source>
</evidence>
<organism evidence="2 3">
    <name type="scientific">Flavobacterium keumense</name>
    <dbReference type="NCBI Taxonomy" id="1306518"/>
    <lineage>
        <taxon>Bacteria</taxon>
        <taxon>Pseudomonadati</taxon>
        <taxon>Bacteroidota</taxon>
        <taxon>Flavobacteriia</taxon>
        <taxon>Flavobacteriales</taxon>
        <taxon>Flavobacteriaceae</taxon>
        <taxon>Flavobacterium</taxon>
    </lineage>
</organism>
<dbReference type="EMBL" id="CP092332">
    <property type="protein sequence ID" value="WGK95250.1"/>
    <property type="molecule type" value="Genomic_DNA"/>
</dbReference>